<reference evidence="2" key="1">
    <citation type="submission" date="2016-10" db="EMBL/GenBank/DDBJ databases">
        <authorList>
            <person name="Varghese N."/>
            <person name="Submissions S."/>
        </authorList>
    </citation>
    <scope>NUCLEOTIDE SEQUENCE [LARGE SCALE GENOMIC DNA]</scope>
    <source>
        <strain evidence="2">LMG 25555</strain>
    </source>
</reference>
<dbReference type="Pfam" id="PF01890">
    <property type="entry name" value="CbiG_C"/>
    <property type="match status" value="1"/>
</dbReference>
<dbReference type="InterPro" id="IPR052553">
    <property type="entry name" value="CbiG_hydrolase"/>
</dbReference>
<dbReference type="OrthoDB" id="9781023at2"/>
<evidence type="ECO:0000313" key="3">
    <source>
        <dbReference type="Proteomes" id="UP000183613"/>
    </source>
</evidence>
<gene>
    <name evidence="2" type="ORF">SAMN04489800_3043</name>
</gene>
<dbReference type="PANTHER" id="PTHR37477:SF1">
    <property type="entry name" value="COBALT-PRECORRIN-5A HYDROLASE"/>
    <property type="match status" value="1"/>
</dbReference>
<dbReference type="GO" id="GO:0016787">
    <property type="term" value="F:hydrolase activity"/>
    <property type="evidence" value="ECO:0007669"/>
    <property type="project" value="UniProtKB-KW"/>
</dbReference>
<keyword evidence="2" id="KW-0378">Hydrolase</keyword>
<dbReference type="RefSeq" id="WP_048358024.1">
    <property type="nucleotide sequence ID" value="NZ_FNUD01000002.1"/>
</dbReference>
<dbReference type="InterPro" id="IPR036518">
    <property type="entry name" value="CobE/GbiG_C_sf"/>
</dbReference>
<dbReference type="EMBL" id="FNUD01000002">
    <property type="protein sequence ID" value="SEE94956.1"/>
    <property type="molecule type" value="Genomic_DNA"/>
</dbReference>
<evidence type="ECO:0000259" key="1">
    <source>
        <dbReference type="Pfam" id="PF01890"/>
    </source>
</evidence>
<comment type="caution">
    <text evidence="2">The sequence shown here is derived from an EMBL/GenBank/DDBJ whole genome shotgun (WGS) entry which is preliminary data.</text>
</comment>
<evidence type="ECO:0000313" key="2">
    <source>
        <dbReference type="EMBL" id="SEE94956.1"/>
    </source>
</evidence>
<dbReference type="Gene3D" id="3.30.420.180">
    <property type="entry name" value="CobE/GbiG C-terminal domain"/>
    <property type="match status" value="1"/>
</dbReference>
<dbReference type="PATRIC" id="fig|882211.3.peg.27"/>
<name>A0A0J6G6P9_PSEDM</name>
<feature type="domain" description="CobE/GbiG C-terminal" evidence="1">
    <location>
        <begin position="10"/>
        <end position="134"/>
    </location>
</feature>
<dbReference type="SUPFAM" id="SSF159664">
    <property type="entry name" value="CobE/GbiG C-terminal domain-like"/>
    <property type="match status" value="1"/>
</dbReference>
<organism evidence="2 3">
    <name type="scientific">Pseudomonas deceptionensis</name>
    <dbReference type="NCBI Taxonomy" id="882211"/>
    <lineage>
        <taxon>Bacteria</taxon>
        <taxon>Pseudomonadati</taxon>
        <taxon>Pseudomonadota</taxon>
        <taxon>Gammaproteobacteria</taxon>
        <taxon>Pseudomonadales</taxon>
        <taxon>Pseudomonadaceae</taxon>
        <taxon>Pseudomonas</taxon>
    </lineage>
</organism>
<keyword evidence="3" id="KW-1185">Reference proteome</keyword>
<sequence>MTITGTAPILVIGLGCRQGCSAEELLSLIEGSLARAGIALSAVRALASIDLKRQEPGLLQLAAQLNVGFEVFSAGQLAPYAPQLSHRSDIAFEQTGCLGIAESAALALAEQLGGAPADLLITRQKSPVATFALACVMQKPR</sequence>
<protein>
    <submittedName>
        <fullName evidence="2">Cobalt-precorrin 5A hydrolase</fullName>
    </submittedName>
</protein>
<accession>A0A0J6G6P9</accession>
<dbReference type="AlphaFoldDB" id="A0A0J6G6P9"/>
<dbReference type="Proteomes" id="UP000183613">
    <property type="component" value="Unassembled WGS sequence"/>
</dbReference>
<proteinExistence type="predicted"/>
<dbReference type="PANTHER" id="PTHR37477">
    <property type="entry name" value="COBALT-PRECORRIN-5A HYDROLASE"/>
    <property type="match status" value="1"/>
</dbReference>
<dbReference type="GO" id="GO:0009236">
    <property type="term" value="P:cobalamin biosynthetic process"/>
    <property type="evidence" value="ECO:0007669"/>
    <property type="project" value="InterPro"/>
</dbReference>
<dbReference type="InterPro" id="IPR002750">
    <property type="entry name" value="CobE/GbiG_C"/>
</dbReference>